<dbReference type="PROSITE" id="PS51085">
    <property type="entry name" value="2FE2S_FER_2"/>
    <property type="match status" value="1"/>
</dbReference>
<dbReference type="GO" id="GO:0046872">
    <property type="term" value="F:metal ion binding"/>
    <property type="evidence" value="ECO:0007669"/>
    <property type="project" value="UniProtKB-KW"/>
</dbReference>
<keyword evidence="5 10" id="KW-0001">2Fe-2S</keyword>
<comment type="similarity">
    <text evidence="3 10">Belongs to the 2Fe2S plant-type ferredoxin family.</text>
</comment>
<evidence type="ECO:0000256" key="7">
    <source>
        <dbReference type="ARBA" id="ARBA00022982"/>
    </source>
</evidence>
<gene>
    <name evidence="12" type="ORF">SLEP1_g34361</name>
</gene>
<name>A0AAV5KJT7_9ROSI</name>
<dbReference type="GO" id="GO:0009570">
    <property type="term" value="C:chloroplast stroma"/>
    <property type="evidence" value="ECO:0007669"/>
    <property type="project" value="TreeGrafter"/>
</dbReference>
<keyword evidence="4 10" id="KW-0813">Transport</keyword>
<keyword evidence="10" id="KW-0150">Chloroplast</keyword>
<evidence type="ECO:0000313" key="13">
    <source>
        <dbReference type="Proteomes" id="UP001054252"/>
    </source>
</evidence>
<keyword evidence="8 10" id="KW-0408">Iron</keyword>
<evidence type="ECO:0000256" key="10">
    <source>
        <dbReference type="RuleBase" id="RU364001"/>
    </source>
</evidence>
<evidence type="ECO:0000256" key="2">
    <source>
        <dbReference type="ARBA" id="ARBA00004229"/>
    </source>
</evidence>
<dbReference type="InterPro" id="IPR010241">
    <property type="entry name" value="Fd_pln"/>
</dbReference>
<comment type="subcellular location">
    <subcellularLocation>
        <location evidence="2 10">Plastid</location>
        <location evidence="2 10">Chloroplast</location>
    </subcellularLocation>
</comment>
<accession>A0AAV5KJT7</accession>
<dbReference type="AlphaFoldDB" id="A0AAV5KJT7"/>
<dbReference type="Proteomes" id="UP001054252">
    <property type="component" value="Unassembled WGS sequence"/>
</dbReference>
<comment type="function">
    <text evidence="1 10">Ferredoxins are iron-sulfur proteins that transfer electrons in a wide variety of metabolic reactions.</text>
</comment>
<evidence type="ECO:0000313" key="12">
    <source>
        <dbReference type="EMBL" id="GKV24794.1"/>
    </source>
</evidence>
<feature type="domain" description="2Fe-2S ferredoxin-type" evidence="11">
    <location>
        <begin position="49"/>
        <end position="141"/>
    </location>
</feature>
<evidence type="ECO:0000256" key="3">
    <source>
        <dbReference type="ARBA" id="ARBA00007874"/>
    </source>
</evidence>
<organism evidence="12 13">
    <name type="scientific">Rubroshorea leprosula</name>
    <dbReference type="NCBI Taxonomy" id="152421"/>
    <lineage>
        <taxon>Eukaryota</taxon>
        <taxon>Viridiplantae</taxon>
        <taxon>Streptophyta</taxon>
        <taxon>Embryophyta</taxon>
        <taxon>Tracheophyta</taxon>
        <taxon>Spermatophyta</taxon>
        <taxon>Magnoliopsida</taxon>
        <taxon>eudicotyledons</taxon>
        <taxon>Gunneridae</taxon>
        <taxon>Pentapetalae</taxon>
        <taxon>rosids</taxon>
        <taxon>malvids</taxon>
        <taxon>Malvales</taxon>
        <taxon>Dipterocarpaceae</taxon>
        <taxon>Rubroshorea</taxon>
    </lineage>
</organism>
<evidence type="ECO:0000256" key="9">
    <source>
        <dbReference type="ARBA" id="ARBA00023014"/>
    </source>
</evidence>
<dbReference type="GO" id="GO:0051537">
    <property type="term" value="F:2 iron, 2 sulfur cluster binding"/>
    <property type="evidence" value="ECO:0007669"/>
    <property type="project" value="UniProtKB-KW"/>
</dbReference>
<dbReference type="Gene3D" id="3.10.20.30">
    <property type="match status" value="1"/>
</dbReference>
<keyword evidence="7 10" id="KW-0249">Electron transport</keyword>
<dbReference type="NCBIfam" id="TIGR02008">
    <property type="entry name" value="fdx_plant"/>
    <property type="match status" value="1"/>
</dbReference>
<evidence type="ECO:0000256" key="4">
    <source>
        <dbReference type="ARBA" id="ARBA00022448"/>
    </source>
</evidence>
<dbReference type="GO" id="GO:0022900">
    <property type="term" value="P:electron transport chain"/>
    <property type="evidence" value="ECO:0007669"/>
    <property type="project" value="InterPro"/>
</dbReference>
<comment type="caution">
    <text evidence="12">The sequence shown here is derived from an EMBL/GenBank/DDBJ whole genome shotgun (WGS) entry which is preliminary data.</text>
</comment>
<keyword evidence="9 10" id="KW-0411">Iron-sulfur</keyword>
<keyword evidence="6 10" id="KW-0479">Metal-binding</keyword>
<evidence type="ECO:0000256" key="6">
    <source>
        <dbReference type="ARBA" id="ARBA00022723"/>
    </source>
</evidence>
<protein>
    <recommendedName>
        <fullName evidence="10">Ferredoxin</fullName>
    </recommendedName>
</protein>
<dbReference type="GO" id="GO:0009055">
    <property type="term" value="F:electron transfer activity"/>
    <property type="evidence" value="ECO:0007669"/>
    <property type="project" value="InterPro"/>
</dbReference>
<evidence type="ECO:0000256" key="5">
    <source>
        <dbReference type="ARBA" id="ARBA00022714"/>
    </source>
</evidence>
<keyword evidence="10" id="KW-0934">Plastid</keyword>
<evidence type="ECO:0000256" key="8">
    <source>
        <dbReference type="ARBA" id="ARBA00023004"/>
    </source>
</evidence>
<sequence length="144" mass="15750">MASLASFPGVSTSVVFGHPATGVRALPNMGQSLFDLKHQRGGRLFLSRHKVVLITPEGGRQQPFDCPENVDIVTQAWKNHIELPSTCNDGTCYSCAGKLIKGRVDQRKASSLSDKQIEEGYILTCVATPLSDVEIETHKEEKLI</sequence>
<dbReference type="InterPro" id="IPR001041">
    <property type="entry name" value="2Fe-2S_ferredoxin-type"/>
</dbReference>
<dbReference type="SUPFAM" id="SSF54292">
    <property type="entry name" value="2Fe-2S ferredoxin-like"/>
    <property type="match status" value="1"/>
</dbReference>
<dbReference type="PANTHER" id="PTHR43112">
    <property type="entry name" value="FERREDOXIN"/>
    <property type="match status" value="1"/>
</dbReference>
<evidence type="ECO:0000256" key="1">
    <source>
        <dbReference type="ARBA" id="ARBA00003532"/>
    </source>
</evidence>
<proteinExistence type="inferred from homology"/>
<keyword evidence="13" id="KW-1185">Reference proteome</keyword>
<dbReference type="EMBL" id="BPVZ01000066">
    <property type="protein sequence ID" value="GKV24794.1"/>
    <property type="molecule type" value="Genomic_DNA"/>
</dbReference>
<evidence type="ECO:0000259" key="11">
    <source>
        <dbReference type="PROSITE" id="PS51085"/>
    </source>
</evidence>
<dbReference type="InterPro" id="IPR036010">
    <property type="entry name" value="2Fe-2S_ferredoxin-like_sf"/>
</dbReference>
<dbReference type="CDD" id="cd00207">
    <property type="entry name" value="fer2"/>
    <property type="match status" value="1"/>
</dbReference>
<dbReference type="PANTHER" id="PTHR43112:SF3">
    <property type="entry name" value="FERREDOXIN-2, CHLOROPLASTIC"/>
    <property type="match status" value="1"/>
</dbReference>
<dbReference type="InterPro" id="IPR012675">
    <property type="entry name" value="Beta-grasp_dom_sf"/>
</dbReference>
<comment type="cofactor">
    <cofactor evidence="10">
        <name>[2Fe-2S] cluster</name>
        <dbReference type="ChEBI" id="CHEBI:190135"/>
    </cofactor>
    <text evidence="10">Binds 1 [2Fe-2S] cluster.</text>
</comment>
<dbReference type="Pfam" id="PF00111">
    <property type="entry name" value="Fer2"/>
    <property type="match status" value="1"/>
</dbReference>
<reference evidence="12 13" key="1">
    <citation type="journal article" date="2021" name="Commun. Biol.">
        <title>The genome of Shorea leprosula (Dipterocarpaceae) highlights the ecological relevance of drought in aseasonal tropical rainforests.</title>
        <authorList>
            <person name="Ng K.K.S."/>
            <person name="Kobayashi M.J."/>
            <person name="Fawcett J.A."/>
            <person name="Hatakeyama M."/>
            <person name="Paape T."/>
            <person name="Ng C.H."/>
            <person name="Ang C.C."/>
            <person name="Tnah L.H."/>
            <person name="Lee C.T."/>
            <person name="Nishiyama T."/>
            <person name="Sese J."/>
            <person name="O'Brien M.J."/>
            <person name="Copetti D."/>
            <person name="Mohd Noor M.I."/>
            <person name="Ong R.C."/>
            <person name="Putra M."/>
            <person name="Sireger I.Z."/>
            <person name="Indrioko S."/>
            <person name="Kosugi Y."/>
            <person name="Izuno A."/>
            <person name="Isagi Y."/>
            <person name="Lee S.L."/>
            <person name="Shimizu K.K."/>
        </authorList>
    </citation>
    <scope>NUCLEOTIDE SEQUENCE [LARGE SCALE GENOMIC DNA]</scope>
    <source>
        <strain evidence="12">214</strain>
    </source>
</reference>